<sequence>MFMSYIIYSGTSDLRDAIRSGFEEFGYKLVAAETPEAAAAIAENGGEYVTIDYSGGDTATVAEVPHRNPKAILVPRNANGEIGSVLAVELIRSYIEAESGTYVAGLEARAAKFRGSDSSES</sequence>
<dbReference type="EMBL" id="JBHRWO010000021">
    <property type="protein sequence ID" value="MFC3495456.1"/>
    <property type="molecule type" value="Genomic_DNA"/>
</dbReference>
<comment type="caution">
    <text evidence="1">The sequence shown here is derived from an EMBL/GenBank/DDBJ whole genome shotgun (WGS) entry which is preliminary data.</text>
</comment>
<name>A0ABV7Q3Q3_9ACTN</name>
<evidence type="ECO:0000313" key="1">
    <source>
        <dbReference type="EMBL" id="MFC3495456.1"/>
    </source>
</evidence>
<keyword evidence="2" id="KW-1185">Reference proteome</keyword>
<reference evidence="2" key="1">
    <citation type="journal article" date="2019" name="Int. J. Syst. Evol. Microbiol.">
        <title>The Global Catalogue of Microorganisms (GCM) 10K type strain sequencing project: providing services to taxonomists for standard genome sequencing and annotation.</title>
        <authorList>
            <consortium name="The Broad Institute Genomics Platform"/>
            <consortium name="The Broad Institute Genome Sequencing Center for Infectious Disease"/>
            <person name="Wu L."/>
            <person name="Ma J."/>
        </authorList>
    </citation>
    <scope>NUCLEOTIDE SEQUENCE [LARGE SCALE GENOMIC DNA]</scope>
    <source>
        <strain evidence="2">CGMCC 4.7396</strain>
    </source>
</reference>
<dbReference type="Proteomes" id="UP001595712">
    <property type="component" value="Unassembled WGS sequence"/>
</dbReference>
<gene>
    <name evidence="1" type="ORF">ACFO8M_23480</name>
</gene>
<evidence type="ECO:0000313" key="2">
    <source>
        <dbReference type="Proteomes" id="UP001595712"/>
    </source>
</evidence>
<proteinExistence type="predicted"/>
<protein>
    <submittedName>
        <fullName evidence="1">Uncharacterized protein</fullName>
    </submittedName>
</protein>
<dbReference type="RefSeq" id="WP_387980074.1">
    <property type="nucleotide sequence ID" value="NZ_JBHRWO010000021.1"/>
</dbReference>
<organism evidence="1 2">
    <name type="scientific">Glycomyces rhizosphaerae</name>
    <dbReference type="NCBI Taxonomy" id="2054422"/>
    <lineage>
        <taxon>Bacteria</taxon>
        <taxon>Bacillati</taxon>
        <taxon>Actinomycetota</taxon>
        <taxon>Actinomycetes</taxon>
        <taxon>Glycomycetales</taxon>
        <taxon>Glycomycetaceae</taxon>
        <taxon>Glycomyces</taxon>
    </lineage>
</organism>
<accession>A0ABV7Q3Q3</accession>